<dbReference type="AlphaFoldDB" id="A0A839HT74"/>
<gene>
    <name evidence="3" type="ORF">H4F90_11530</name>
</gene>
<feature type="compositionally biased region" description="Low complexity" evidence="2">
    <location>
        <begin position="193"/>
        <end position="208"/>
    </location>
</feature>
<proteinExistence type="predicted"/>
<keyword evidence="4" id="KW-1185">Reference proteome</keyword>
<dbReference type="Proteomes" id="UP000586093">
    <property type="component" value="Unassembled WGS sequence"/>
</dbReference>
<dbReference type="PANTHER" id="PTHR40278:SF2">
    <property type="entry name" value="TYPE IV PILUS INNER MEMBRANE COMPONENT PILN"/>
    <property type="match status" value="1"/>
</dbReference>
<dbReference type="Pfam" id="PF05137">
    <property type="entry name" value="PilN"/>
    <property type="match status" value="1"/>
</dbReference>
<name>A0A839HT74_9BURK</name>
<dbReference type="PANTHER" id="PTHR40278">
    <property type="entry name" value="DNA UTILIZATION PROTEIN HOFN"/>
    <property type="match status" value="1"/>
</dbReference>
<feature type="coiled-coil region" evidence="1">
    <location>
        <begin position="57"/>
        <end position="94"/>
    </location>
</feature>
<organism evidence="3 4">
    <name type="scientific">Aquariibacter albus</name>
    <dbReference type="NCBI Taxonomy" id="2759899"/>
    <lineage>
        <taxon>Bacteria</taxon>
        <taxon>Pseudomonadati</taxon>
        <taxon>Pseudomonadota</taxon>
        <taxon>Betaproteobacteria</taxon>
        <taxon>Burkholderiales</taxon>
        <taxon>Sphaerotilaceae</taxon>
        <taxon>Aquariibacter</taxon>
    </lineage>
</organism>
<dbReference type="EMBL" id="JACIVI010000004">
    <property type="protein sequence ID" value="MBB1162609.1"/>
    <property type="molecule type" value="Genomic_DNA"/>
</dbReference>
<evidence type="ECO:0000256" key="1">
    <source>
        <dbReference type="SAM" id="Coils"/>
    </source>
</evidence>
<dbReference type="InterPro" id="IPR052534">
    <property type="entry name" value="Extracell_DNA_Util/SecSys_Comp"/>
</dbReference>
<evidence type="ECO:0000256" key="2">
    <source>
        <dbReference type="SAM" id="MobiDB-lite"/>
    </source>
</evidence>
<keyword evidence="1" id="KW-0175">Coiled coil</keyword>
<dbReference type="RefSeq" id="WP_182664722.1">
    <property type="nucleotide sequence ID" value="NZ_JACIVI010000004.1"/>
</dbReference>
<sequence length="208" mass="22166">MILINLLPHRAEARRQRQKAFLAALGLAALAGLAGAALAGLVLQQATEGQRARNAYLGQAITRLELQIREVAQLQEEIDQLKARQQAVENLQAERNLPVRIFEQLLARTPEGVLLSALRMDGERVQLGGLALSNERVSDFLRQLGQGSETLRTPELLEIKLAGTGAAAPAAAASAARRPVEFSLRLQLPPAPGASAPAPAGTPRRSAS</sequence>
<dbReference type="GO" id="GO:0043683">
    <property type="term" value="P:type IV pilus assembly"/>
    <property type="evidence" value="ECO:0007669"/>
    <property type="project" value="TreeGrafter"/>
</dbReference>
<dbReference type="GO" id="GO:0043107">
    <property type="term" value="P:type IV pilus-dependent motility"/>
    <property type="evidence" value="ECO:0007669"/>
    <property type="project" value="TreeGrafter"/>
</dbReference>
<protein>
    <submittedName>
        <fullName evidence="3">PilN domain-containing protein</fullName>
    </submittedName>
</protein>
<dbReference type="InterPro" id="IPR007813">
    <property type="entry name" value="PilN"/>
</dbReference>
<feature type="region of interest" description="Disordered" evidence="2">
    <location>
        <begin position="186"/>
        <end position="208"/>
    </location>
</feature>
<comment type="caution">
    <text evidence="3">The sequence shown here is derived from an EMBL/GenBank/DDBJ whole genome shotgun (WGS) entry which is preliminary data.</text>
</comment>
<accession>A0A839HT74</accession>
<evidence type="ECO:0000313" key="4">
    <source>
        <dbReference type="Proteomes" id="UP000586093"/>
    </source>
</evidence>
<evidence type="ECO:0000313" key="3">
    <source>
        <dbReference type="EMBL" id="MBB1162609.1"/>
    </source>
</evidence>
<reference evidence="3 4" key="1">
    <citation type="submission" date="2020-08" db="EMBL/GenBank/DDBJ databases">
        <title>Aquariorum lacteus gen. nov., sp. nov., a new member of the family Comamonadaceae, isolated from freshwater aquarium.</title>
        <authorList>
            <person name="Chun S.-J."/>
        </authorList>
    </citation>
    <scope>NUCLEOTIDE SEQUENCE [LARGE SCALE GENOMIC DNA]</scope>
    <source>
        <strain evidence="3 4">SJAQ100</strain>
    </source>
</reference>